<reference evidence="3" key="1">
    <citation type="journal article" date="2021" name="Nat. Commun.">
        <title>Genetic determinants of endophytism in the Arabidopsis root mycobiome.</title>
        <authorList>
            <person name="Mesny F."/>
            <person name="Miyauchi S."/>
            <person name="Thiergart T."/>
            <person name="Pickel B."/>
            <person name="Atanasova L."/>
            <person name="Karlsson M."/>
            <person name="Huettel B."/>
            <person name="Barry K.W."/>
            <person name="Haridas S."/>
            <person name="Chen C."/>
            <person name="Bauer D."/>
            <person name="Andreopoulos W."/>
            <person name="Pangilinan J."/>
            <person name="LaButti K."/>
            <person name="Riley R."/>
            <person name="Lipzen A."/>
            <person name="Clum A."/>
            <person name="Drula E."/>
            <person name="Henrissat B."/>
            <person name="Kohler A."/>
            <person name="Grigoriev I.V."/>
            <person name="Martin F.M."/>
            <person name="Hacquard S."/>
        </authorList>
    </citation>
    <scope>NUCLEOTIDE SEQUENCE</scope>
    <source>
        <strain evidence="3">MPI-CAGE-AT-0016</strain>
    </source>
</reference>
<feature type="region of interest" description="Disordered" evidence="1">
    <location>
        <begin position="31"/>
        <end position="95"/>
    </location>
</feature>
<keyword evidence="2" id="KW-1133">Transmembrane helix</keyword>
<feature type="region of interest" description="Disordered" evidence="1">
    <location>
        <begin position="187"/>
        <end position="214"/>
    </location>
</feature>
<evidence type="ECO:0000256" key="1">
    <source>
        <dbReference type="SAM" id="MobiDB-lite"/>
    </source>
</evidence>
<feature type="transmembrane region" description="Helical" evidence="2">
    <location>
        <begin position="465"/>
        <end position="484"/>
    </location>
</feature>
<feature type="transmembrane region" description="Helical" evidence="2">
    <location>
        <begin position="429"/>
        <end position="453"/>
    </location>
</feature>
<accession>A0A8K0X8K2</accession>
<keyword evidence="4" id="KW-1185">Reference proteome</keyword>
<evidence type="ECO:0000256" key="2">
    <source>
        <dbReference type="SAM" id="Phobius"/>
    </source>
</evidence>
<sequence>MLRNRNREPEVSIGASTFFLQNATTSILPTTAQATTPDTSPVNSSSQRSIGFPTSSGTLIDTSSSQRRSSLRLEVDRPLQLCTARPHPPDRHRHPPPASLHCLTDSSPKAATREGRATLTADMMRPSSIARTARQSPGLCRMCGFTPSRPLYTAKPVRASTLIAAPQHMAKRFGAFESRQREFVTKGYRSTEAAEAESPSPLDPAPEATASGTAVAKQLPDLSKLSSLVLTSRERFLSTDGIPTNQLVLAALRTCQGAANAIHPFLTRTASRTSNTTSTASNLLSLGSSASKSGGSANAQQHPDMPAVLRQAIDAVTESAFAIVAHAPVIITPEVLELYVNVQSRLGRPETLPYVLELYASKPLPKVVDGALQYVAQNPKAADKAIESQTAEVALNTALEARNLDAALGIVECCYTSQAFIRQKLLKKALIPASVLGATPFIVYGLSSALSTYQNTVEPGTATKVAFAAIIAYLTFTSTIGTIAKVTADDHMRRVSWAPGITLTQRWLREEERAALDQVACAWGYKEVWRHGEEAGVEWDSLREYLGLKGMILDRVEFMEGMN</sequence>
<dbReference type="AlphaFoldDB" id="A0A8K0X8K2"/>
<proteinExistence type="predicted"/>
<dbReference type="OrthoDB" id="5360701at2759"/>
<organism evidence="3 4">
    <name type="scientific">Plectosphaerella cucumerina</name>
    <dbReference type="NCBI Taxonomy" id="40658"/>
    <lineage>
        <taxon>Eukaryota</taxon>
        <taxon>Fungi</taxon>
        <taxon>Dikarya</taxon>
        <taxon>Ascomycota</taxon>
        <taxon>Pezizomycotina</taxon>
        <taxon>Sordariomycetes</taxon>
        <taxon>Hypocreomycetidae</taxon>
        <taxon>Glomerellales</taxon>
        <taxon>Plectosphaerellaceae</taxon>
        <taxon>Plectosphaerella</taxon>
    </lineage>
</organism>
<evidence type="ECO:0000313" key="4">
    <source>
        <dbReference type="Proteomes" id="UP000813385"/>
    </source>
</evidence>
<feature type="compositionally biased region" description="Polar residues" evidence="1">
    <location>
        <begin position="31"/>
        <end position="62"/>
    </location>
</feature>
<protein>
    <submittedName>
        <fullName evidence="3">Uncharacterized protein</fullName>
    </submittedName>
</protein>
<keyword evidence="2" id="KW-0812">Transmembrane</keyword>
<dbReference type="EMBL" id="JAGPXD010000001">
    <property type="protein sequence ID" value="KAH7376006.1"/>
    <property type="molecule type" value="Genomic_DNA"/>
</dbReference>
<comment type="caution">
    <text evidence="3">The sequence shown here is derived from an EMBL/GenBank/DDBJ whole genome shotgun (WGS) entry which is preliminary data.</text>
</comment>
<keyword evidence="2" id="KW-0472">Membrane</keyword>
<dbReference type="Proteomes" id="UP000813385">
    <property type="component" value="Unassembled WGS sequence"/>
</dbReference>
<feature type="compositionally biased region" description="Low complexity" evidence="1">
    <location>
        <begin position="272"/>
        <end position="299"/>
    </location>
</feature>
<name>A0A8K0X8K2_9PEZI</name>
<gene>
    <name evidence="3" type="ORF">B0T11DRAFT_15785</name>
</gene>
<feature type="region of interest" description="Disordered" evidence="1">
    <location>
        <begin position="272"/>
        <end position="302"/>
    </location>
</feature>
<evidence type="ECO:0000313" key="3">
    <source>
        <dbReference type="EMBL" id="KAH7376006.1"/>
    </source>
</evidence>